<evidence type="ECO:0000256" key="1">
    <source>
        <dbReference type="PROSITE-ProRule" id="PRU00176"/>
    </source>
</evidence>
<dbReference type="Pfam" id="PF00076">
    <property type="entry name" value="RRM_1"/>
    <property type="match status" value="1"/>
</dbReference>
<feature type="compositionally biased region" description="Basic residues" evidence="2">
    <location>
        <begin position="101"/>
        <end position="110"/>
    </location>
</feature>
<evidence type="ECO:0000313" key="5">
    <source>
        <dbReference type="Proteomes" id="UP001164776"/>
    </source>
</evidence>
<gene>
    <name evidence="4" type="ORF">BS78_K174800</name>
</gene>
<feature type="region of interest" description="Disordered" evidence="2">
    <location>
        <begin position="1"/>
        <end position="164"/>
    </location>
</feature>
<feature type="region of interest" description="Disordered" evidence="2">
    <location>
        <begin position="177"/>
        <end position="205"/>
    </location>
</feature>
<dbReference type="SMART" id="SM00360">
    <property type="entry name" value="RRM"/>
    <property type="match status" value="1"/>
</dbReference>
<evidence type="ECO:0000313" key="4">
    <source>
        <dbReference type="EMBL" id="KAJ1253830.1"/>
    </source>
</evidence>
<dbReference type="InterPro" id="IPR035979">
    <property type="entry name" value="RBD_domain_sf"/>
</dbReference>
<evidence type="ECO:0000259" key="3">
    <source>
        <dbReference type="PROSITE" id="PS50102"/>
    </source>
</evidence>
<dbReference type="AlphaFoldDB" id="A0A9W7X616"/>
<accession>A0A9W7X616</accession>
<feature type="compositionally biased region" description="Basic and acidic residues" evidence="2">
    <location>
        <begin position="177"/>
        <end position="198"/>
    </location>
</feature>
<feature type="compositionally biased region" description="Basic and acidic residues" evidence="2">
    <location>
        <begin position="145"/>
        <end position="164"/>
    </location>
</feature>
<dbReference type="OrthoDB" id="377209at2759"/>
<dbReference type="PROSITE" id="PS50102">
    <property type="entry name" value="RRM"/>
    <property type="match status" value="1"/>
</dbReference>
<comment type="caution">
    <text evidence="4">The sequence shown here is derived from an EMBL/GenBank/DDBJ whole genome shotgun (WGS) entry which is preliminary data.</text>
</comment>
<proteinExistence type="predicted"/>
<dbReference type="PANTHER" id="PTHR23140">
    <property type="entry name" value="RNA PROCESSING PROTEIN LD23810P"/>
    <property type="match status" value="1"/>
</dbReference>
<feature type="domain" description="RRM" evidence="3">
    <location>
        <begin position="236"/>
        <end position="306"/>
    </location>
</feature>
<dbReference type="Proteomes" id="UP001164776">
    <property type="component" value="Unassembled WGS sequence"/>
</dbReference>
<dbReference type="InterPro" id="IPR051485">
    <property type="entry name" value="SR-CTD_assoc_factor"/>
</dbReference>
<dbReference type="GO" id="GO:0003723">
    <property type="term" value="F:RNA binding"/>
    <property type="evidence" value="ECO:0007669"/>
    <property type="project" value="UniProtKB-UniRule"/>
</dbReference>
<protein>
    <recommendedName>
        <fullName evidence="3">RRM domain-containing protein</fullName>
    </recommendedName>
</protein>
<dbReference type="InterPro" id="IPR012677">
    <property type="entry name" value="Nucleotide-bd_a/b_plait_sf"/>
</dbReference>
<dbReference type="InterPro" id="IPR000504">
    <property type="entry name" value="RRM_dom"/>
</dbReference>
<name>A0A9W7X616_9POAL</name>
<evidence type="ECO:0000256" key="2">
    <source>
        <dbReference type="SAM" id="MobiDB-lite"/>
    </source>
</evidence>
<dbReference type="Gene3D" id="3.30.70.330">
    <property type="match status" value="1"/>
</dbReference>
<dbReference type="PANTHER" id="PTHR23140:SF0">
    <property type="entry name" value="U2 SNRNP-ASSOCIATED SURP MOTIF-CONTAINING PROTEIN"/>
    <property type="match status" value="1"/>
</dbReference>
<dbReference type="EMBL" id="MU630618">
    <property type="protein sequence ID" value="KAJ1253830.1"/>
    <property type="molecule type" value="Genomic_DNA"/>
</dbReference>
<reference evidence="4 5" key="1">
    <citation type="submission" date="2022-10" db="EMBL/GenBank/DDBJ databases">
        <title>WGS assembly of Paspalum vaginatum 540-79.</title>
        <authorList>
            <person name="Sun G."/>
            <person name="Wase N."/>
            <person name="Shu S."/>
            <person name="Jenkins J."/>
            <person name="Zhou B."/>
            <person name="Torres-Rodriguez J."/>
            <person name="Chen C."/>
            <person name="Sandor L."/>
            <person name="Plott C."/>
            <person name="Yoshinga Y."/>
            <person name="Daum C."/>
            <person name="Qi P."/>
            <person name="Barry K."/>
            <person name="Lipzen A."/>
            <person name="Berry L."/>
            <person name="Pedersen C."/>
            <person name="Gottilla T."/>
            <person name="Foltz A."/>
            <person name="Yu H."/>
            <person name="O'Malley R."/>
            <person name="Zhang C."/>
            <person name="Devos K."/>
            <person name="Sigmon B."/>
            <person name="Yu B."/>
            <person name="Obata T."/>
            <person name="Schmutz J."/>
            <person name="Schnable J."/>
        </authorList>
    </citation>
    <scope>NUCLEOTIDE SEQUENCE [LARGE SCALE GENOMIC DNA]</scope>
    <source>
        <strain evidence="5">cv. 540-79</strain>
    </source>
</reference>
<organism evidence="4 5">
    <name type="scientific">Paspalum vaginatum</name>
    <name type="common">seashore paspalum</name>
    <dbReference type="NCBI Taxonomy" id="158149"/>
    <lineage>
        <taxon>Eukaryota</taxon>
        <taxon>Viridiplantae</taxon>
        <taxon>Streptophyta</taxon>
        <taxon>Embryophyta</taxon>
        <taxon>Tracheophyta</taxon>
        <taxon>Spermatophyta</taxon>
        <taxon>Magnoliopsida</taxon>
        <taxon>Liliopsida</taxon>
        <taxon>Poales</taxon>
        <taxon>Poaceae</taxon>
        <taxon>PACMAD clade</taxon>
        <taxon>Panicoideae</taxon>
        <taxon>Andropogonodae</taxon>
        <taxon>Paspaleae</taxon>
        <taxon>Paspalinae</taxon>
        <taxon>Paspalum</taxon>
    </lineage>
</organism>
<sequence length="334" mass="37665">MPPPPTRLQSAPPDRAASPRGTGEAPRRTSSRSVGRDRCLLPPRVAACATTARRPPPSTTPSFAQIRCPPPASSTSADTCAQPRCPPRRSGLPRSIDRRRPAPRRPRLRTRAALPPSLPHQRGPSFPNIQSLRYVPSFLPPSFAKEPEKKKEEERPKEKEKGKPRVIDKFLEELKFPQEQREKHIQDRDHRHEGHHSDNSTPSSQFDELLDEFDLTGKFPRSFDDGDRQTTNLYVVDENFLLRTFARFGTIASGKIMWPRTEEERRRQRNCGFVAFTNRADGQAAKDEMQGVVVYDYELKIGWGKSVALPSQALPAPPGHMAIRNKEVASFVLS</sequence>
<dbReference type="GO" id="GO:0005634">
    <property type="term" value="C:nucleus"/>
    <property type="evidence" value="ECO:0007669"/>
    <property type="project" value="TreeGrafter"/>
</dbReference>
<feature type="compositionally biased region" description="Low complexity" evidence="2">
    <location>
        <begin position="42"/>
        <end position="53"/>
    </location>
</feature>
<dbReference type="SUPFAM" id="SSF54928">
    <property type="entry name" value="RNA-binding domain, RBD"/>
    <property type="match status" value="1"/>
</dbReference>
<keyword evidence="5" id="KW-1185">Reference proteome</keyword>
<keyword evidence="1" id="KW-0694">RNA-binding</keyword>